<feature type="domain" description="Beta-hexosaminidase bacterial type N-terminal" evidence="9">
    <location>
        <begin position="4"/>
        <end position="130"/>
    </location>
</feature>
<dbReference type="KEGG" id="psey:GU243_13455"/>
<evidence type="ECO:0000313" key="11">
    <source>
        <dbReference type="Proteomes" id="UP000464186"/>
    </source>
</evidence>
<dbReference type="InterPro" id="IPR029018">
    <property type="entry name" value="Hex-like_dom2"/>
</dbReference>
<dbReference type="SUPFAM" id="SSF51445">
    <property type="entry name" value="(Trans)glycosidases"/>
    <property type="match status" value="1"/>
</dbReference>
<dbReference type="Pfam" id="PF00728">
    <property type="entry name" value="Glyco_hydro_20"/>
    <property type="match status" value="1"/>
</dbReference>
<name>A0A6P1NQ87_9MICC</name>
<dbReference type="GO" id="GO:0030203">
    <property type="term" value="P:glycosaminoglycan metabolic process"/>
    <property type="evidence" value="ECO:0007669"/>
    <property type="project" value="TreeGrafter"/>
</dbReference>
<evidence type="ECO:0000256" key="4">
    <source>
        <dbReference type="ARBA" id="ARBA00022801"/>
    </source>
</evidence>
<sequence>MSAHTLVPAPWSVDVQPGALELDGGTTLGADPSLGGPRRWLARTLGAATGWDLLPAPAGSATISFLLDPALDAEAYRLAVSDAVVIHAGGPAGAFYAAQTLLQLMGPAALRQAPVGSVSAWPVPRVSVEDKPRFGYRGAMLDVARHYMPKDNLLRFIEVMAMHKLNVLHLHLTDDQGWRIQINRYPKLTETGAWRRESSLGSWRAGVFDGLPHGGFYSQDDLREVVAFAAERHITVIPEIDVPGHSQAAIAAYPELGAGAGPVEVWTRWGINETVLEVSDTSLEFYRNVLDEVVEIFPSRWISLGGDEVPLTQWQSSAQAQAKAAELGLPDVSGLHSWFVGQLAQHLDGHGRVTSVWDEIGDGELPDGALVASWRGYEGGLKALESGYDVVMCPEHKLYLDHRQADGDDEPVPVGFVTTLQDVYDFEPLPQGVDPAFPGRLLGAQANIWTEHLDSPRRVYYATYPRLSAVAEVFWSRPEDRDYDGFLARLTGAHLERLDAMGVEYRPLSGPNPWQQRPGVEGWKRDYDAEQRTTAG</sequence>
<protein>
    <recommendedName>
        <fullName evidence="3">beta-N-acetylhexosaminidase</fullName>
        <ecNumber evidence="3">3.2.1.52</ecNumber>
    </recommendedName>
</protein>
<comment type="catalytic activity">
    <reaction evidence="1">
        <text>Hydrolysis of terminal non-reducing N-acetyl-D-hexosamine residues in N-acetyl-beta-D-hexosaminides.</text>
        <dbReference type="EC" id="3.2.1.52"/>
    </reaction>
</comment>
<dbReference type="EC" id="3.2.1.52" evidence="3"/>
<reference evidence="10 11" key="1">
    <citation type="submission" date="2020-01" db="EMBL/GenBank/DDBJ databases">
        <title>Pseudarthrobacter psychrotolerans sp. nov., isolated from antarctic soil.</title>
        <authorList>
            <person name="Shin Y."/>
            <person name="Park W."/>
        </authorList>
    </citation>
    <scope>NUCLEOTIDE SEQUENCE [LARGE SCALE GENOMIC DNA]</scope>
    <source>
        <strain evidence="10 11">YJ56</strain>
    </source>
</reference>
<evidence type="ECO:0000256" key="1">
    <source>
        <dbReference type="ARBA" id="ARBA00001231"/>
    </source>
</evidence>
<accession>A0A6P1NQ87</accession>
<dbReference type="EMBL" id="CP047898">
    <property type="protein sequence ID" value="QHK20570.1"/>
    <property type="molecule type" value="Genomic_DNA"/>
</dbReference>
<dbReference type="Proteomes" id="UP000464186">
    <property type="component" value="Chromosome"/>
</dbReference>
<dbReference type="PRINTS" id="PR00738">
    <property type="entry name" value="GLHYDRLASE20"/>
</dbReference>
<evidence type="ECO:0000313" key="10">
    <source>
        <dbReference type="EMBL" id="QHK20570.1"/>
    </source>
</evidence>
<dbReference type="CDD" id="cd06563">
    <property type="entry name" value="GH20_chitobiase-like"/>
    <property type="match status" value="1"/>
</dbReference>
<dbReference type="GO" id="GO:0004563">
    <property type="term" value="F:beta-N-acetylhexosaminidase activity"/>
    <property type="evidence" value="ECO:0007669"/>
    <property type="project" value="UniProtKB-EC"/>
</dbReference>
<gene>
    <name evidence="10" type="ORF">GU243_13455</name>
</gene>
<dbReference type="AlphaFoldDB" id="A0A6P1NQ87"/>
<evidence type="ECO:0000256" key="3">
    <source>
        <dbReference type="ARBA" id="ARBA00012663"/>
    </source>
</evidence>
<dbReference type="GO" id="GO:0005975">
    <property type="term" value="P:carbohydrate metabolic process"/>
    <property type="evidence" value="ECO:0007669"/>
    <property type="project" value="InterPro"/>
</dbReference>
<dbReference type="InterPro" id="IPR015882">
    <property type="entry name" value="HEX_bac_N"/>
</dbReference>
<keyword evidence="4 10" id="KW-0378">Hydrolase</keyword>
<feature type="active site" description="Proton donor" evidence="6">
    <location>
        <position position="308"/>
    </location>
</feature>
<dbReference type="InterPro" id="IPR017853">
    <property type="entry name" value="GH"/>
</dbReference>
<dbReference type="InterPro" id="IPR025705">
    <property type="entry name" value="Beta_hexosaminidase_sua/sub"/>
</dbReference>
<evidence type="ECO:0000259" key="9">
    <source>
        <dbReference type="Pfam" id="PF02838"/>
    </source>
</evidence>
<evidence type="ECO:0000256" key="2">
    <source>
        <dbReference type="ARBA" id="ARBA00006285"/>
    </source>
</evidence>
<evidence type="ECO:0000256" key="6">
    <source>
        <dbReference type="PIRSR" id="PIRSR625705-1"/>
    </source>
</evidence>
<feature type="domain" description="Glycoside hydrolase family 20 catalytic" evidence="8">
    <location>
        <begin position="134"/>
        <end position="477"/>
    </location>
</feature>
<organism evidence="10 11">
    <name type="scientific">Pseudarthrobacter psychrotolerans</name>
    <dbReference type="NCBI Taxonomy" id="2697569"/>
    <lineage>
        <taxon>Bacteria</taxon>
        <taxon>Bacillati</taxon>
        <taxon>Actinomycetota</taxon>
        <taxon>Actinomycetes</taxon>
        <taxon>Micrococcales</taxon>
        <taxon>Micrococcaceae</taxon>
        <taxon>Pseudarthrobacter</taxon>
    </lineage>
</organism>
<dbReference type="PANTHER" id="PTHR22600:SF57">
    <property type="entry name" value="BETA-N-ACETYLHEXOSAMINIDASE"/>
    <property type="match status" value="1"/>
</dbReference>
<keyword evidence="5" id="KW-0326">Glycosidase</keyword>
<dbReference type="PIRSF" id="PIRSF001093">
    <property type="entry name" value="B-hxosamndse_ab_euk"/>
    <property type="match status" value="1"/>
</dbReference>
<dbReference type="PANTHER" id="PTHR22600">
    <property type="entry name" value="BETA-HEXOSAMINIDASE"/>
    <property type="match status" value="1"/>
</dbReference>
<dbReference type="GO" id="GO:0016020">
    <property type="term" value="C:membrane"/>
    <property type="evidence" value="ECO:0007669"/>
    <property type="project" value="TreeGrafter"/>
</dbReference>
<feature type="compositionally biased region" description="Basic and acidic residues" evidence="7">
    <location>
        <begin position="522"/>
        <end position="536"/>
    </location>
</feature>
<evidence type="ECO:0000256" key="5">
    <source>
        <dbReference type="ARBA" id="ARBA00023295"/>
    </source>
</evidence>
<proteinExistence type="inferred from homology"/>
<feature type="region of interest" description="Disordered" evidence="7">
    <location>
        <begin position="508"/>
        <end position="536"/>
    </location>
</feature>
<keyword evidence="11" id="KW-1185">Reference proteome</keyword>
<evidence type="ECO:0000259" key="8">
    <source>
        <dbReference type="Pfam" id="PF00728"/>
    </source>
</evidence>
<dbReference type="Gene3D" id="3.30.379.10">
    <property type="entry name" value="Chitobiase/beta-hexosaminidase domain 2-like"/>
    <property type="match status" value="1"/>
</dbReference>
<comment type="similarity">
    <text evidence="2">Belongs to the glycosyl hydrolase 20 family.</text>
</comment>
<dbReference type="SUPFAM" id="SSF55545">
    <property type="entry name" value="beta-N-acetylhexosaminidase-like domain"/>
    <property type="match status" value="1"/>
</dbReference>
<dbReference type="InterPro" id="IPR015883">
    <property type="entry name" value="Glyco_hydro_20_cat"/>
</dbReference>
<dbReference type="Gene3D" id="3.20.20.80">
    <property type="entry name" value="Glycosidases"/>
    <property type="match status" value="1"/>
</dbReference>
<dbReference type="Pfam" id="PF02838">
    <property type="entry name" value="Glyco_hydro_20b"/>
    <property type="match status" value="1"/>
</dbReference>
<evidence type="ECO:0000256" key="7">
    <source>
        <dbReference type="SAM" id="MobiDB-lite"/>
    </source>
</evidence>